<evidence type="ECO:0000313" key="2">
    <source>
        <dbReference type="Proteomes" id="UP000282759"/>
    </source>
</evidence>
<reference evidence="1 2" key="1">
    <citation type="submission" date="2019-01" db="EMBL/GenBank/DDBJ databases">
        <authorList>
            <person name="Chen W.-M."/>
        </authorList>
    </citation>
    <scope>NUCLEOTIDE SEQUENCE [LARGE SCALE GENOMIC DNA]</scope>
    <source>
        <strain evidence="1 2">YBJ-36</strain>
    </source>
</reference>
<protein>
    <submittedName>
        <fullName evidence="1">Uncharacterized protein</fullName>
    </submittedName>
</protein>
<dbReference type="Proteomes" id="UP000282759">
    <property type="component" value="Unassembled WGS sequence"/>
</dbReference>
<name>A0A437MQM6_9SPHI</name>
<sequence>MELVLSSWMNVNAEQVQYYMNFIEPEEPTVHLLIPASAEAEITGKPIAETLKGSGAAGRFSLVTFP</sequence>
<organism evidence="1 2">
    <name type="scientific">Mucilaginibacter limnophilus</name>
    <dbReference type="NCBI Taxonomy" id="1932778"/>
    <lineage>
        <taxon>Bacteria</taxon>
        <taxon>Pseudomonadati</taxon>
        <taxon>Bacteroidota</taxon>
        <taxon>Sphingobacteriia</taxon>
        <taxon>Sphingobacteriales</taxon>
        <taxon>Sphingobacteriaceae</taxon>
        <taxon>Mucilaginibacter</taxon>
    </lineage>
</organism>
<gene>
    <name evidence="1" type="ORF">EOD41_16045</name>
</gene>
<comment type="caution">
    <text evidence="1">The sequence shown here is derived from an EMBL/GenBank/DDBJ whole genome shotgun (WGS) entry which is preliminary data.</text>
</comment>
<dbReference type="RefSeq" id="WP_127706762.1">
    <property type="nucleotide sequence ID" value="NZ_SACK01000007.1"/>
</dbReference>
<evidence type="ECO:0000313" key="1">
    <source>
        <dbReference type="EMBL" id="RVT99949.1"/>
    </source>
</evidence>
<proteinExistence type="predicted"/>
<accession>A0A437MQM6</accession>
<keyword evidence="2" id="KW-1185">Reference proteome</keyword>
<dbReference type="AlphaFoldDB" id="A0A437MQM6"/>
<dbReference type="EMBL" id="SACK01000007">
    <property type="protein sequence ID" value="RVT99949.1"/>
    <property type="molecule type" value="Genomic_DNA"/>
</dbReference>